<sequence length="111" mass="12080">METSGVRGNLWRIDSKTSCHASSTIHTPPLRLAAIQAAISQCTFVYAGARLAGWLTESKGQATYMLDLTAENGSGHRWRACEWARSQKRWDGSRGVVQTSARAGPGLCSNR</sequence>
<evidence type="ECO:0000313" key="2">
    <source>
        <dbReference type="Proteomes" id="UP000663827"/>
    </source>
</evidence>
<dbReference type="Proteomes" id="UP000663827">
    <property type="component" value="Unassembled WGS sequence"/>
</dbReference>
<accession>A0A8H3I350</accession>
<evidence type="ECO:0000313" key="1">
    <source>
        <dbReference type="EMBL" id="CAE7189462.1"/>
    </source>
</evidence>
<proteinExistence type="predicted"/>
<gene>
    <name evidence="1" type="ORF">RDB_LOCUS125707</name>
</gene>
<comment type="caution">
    <text evidence="1">The sequence shown here is derived from an EMBL/GenBank/DDBJ whole genome shotgun (WGS) entry which is preliminary data.</text>
</comment>
<dbReference type="AlphaFoldDB" id="A0A8H3I350"/>
<name>A0A8H3I350_9AGAM</name>
<organism evidence="1 2">
    <name type="scientific">Rhizoctonia solani</name>
    <dbReference type="NCBI Taxonomy" id="456999"/>
    <lineage>
        <taxon>Eukaryota</taxon>
        <taxon>Fungi</taxon>
        <taxon>Dikarya</taxon>
        <taxon>Basidiomycota</taxon>
        <taxon>Agaricomycotina</taxon>
        <taxon>Agaricomycetes</taxon>
        <taxon>Cantharellales</taxon>
        <taxon>Ceratobasidiaceae</taxon>
        <taxon>Rhizoctonia</taxon>
    </lineage>
</organism>
<reference evidence="1" key="1">
    <citation type="submission" date="2021-01" db="EMBL/GenBank/DDBJ databases">
        <authorList>
            <person name="Kaushik A."/>
        </authorList>
    </citation>
    <scope>NUCLEOTIDE SEQUENCE</scope>
    <source>
        <strain evidence="1">AG5</strain>
    </source>
</reference>
<protein>
    <submittedName>
        <fullName evidence="1">Uncharacterized protein</fullName>
    </submittedName>
</protein>
<dbReference type="EMBL" id="CAJNJQ010002966">
    <property type="protein sequence ID" value="CAE7189462.1"/>
    <property type="molecule type" value="Genomic_DNA"/>
</dbReference>